<dbReference type="Pfam" id="PF08240">
    <property type="entry name" value="ADH_N"/>
    <property type="match status" value="1"/>
</dbReference>
<dbReference type="InterPro" id="IPR013149">
    <property type="entry name" value="ADH-like_C"/>
</dbReference>
<dbReference type="InterPro" id="IPR013154">
    <property type="entry name" value="ADH-like_N"/>
</dbReference>
<dbReference type="InterPro" id="IPR020843">
    <property type="entry name" value="ER"/>
</dbReference>
<dbReference type="Proteomes" id="UP000184420">
    <property type="component" value="Unassembled WGS sequence"/>
</dbReference>
<dbReference type="RefSeq" id="WP_073080342.1">
    <property type="nucleotide sequence ID" value="NZ_FRBL01000003.1"/>
</dbReference>
<dbReference type="PANTHER" id="PTHR48106">
    <property type="entry name" value="QUINONE OXIDOREDUCTASE PIG3-RELATED"/>
    <property type="match status" value="1"/>
</dbReference>
<dbReference type="SUPFAM" id="SSF50129">
    <property type="entry name" value="GroES-like"/>
    <property type="match status" value="1"/>
</dbReference>
<sequence>MKAVAIEKFKGLPQVMDLPKPAVRKGALVVKMQAAGLNPFDWKMIDGILDGQMKHQFPMIIGVDGAGIVEEVGEGVTRFKKGDQVYGQFIHSPIGEGSFAEYVVVPEKANITFAPQKAEPAQAAAIPTSGMTAQQLVEQLHLHRGDLLLIYGATGGVGSYAVQLAALQGIKVIATVSDGAGAQRMKSLGATVTINYEDAPIYEQVKQLYPDGIHGIIDLVSQASGFSKNLDLLKPGGSAYTTVFVADEHEIRDKGLHGGNFETVSSPEALDKLAQIIDSGELVIPLETKITLEDVPEAIVASRHGRGKGKTVILIS</sequence>
<evidence type="ECO:0000313" key="5">
    <source>
        <dbReference type="Proteomes" id="UP000184420"/>
    </source>
</evidence>
<organism evidence="4 5">
    <name type="scientific">Chitinophaga jiangningensis</name>
    <dbReference type="NCBI Taxonomy" id="1419482"/>
    <lineage>
        <taxon>Bacteria</taxon>
        <taxon>Pseudomonadati</taxon>
        <taxon>Bacteroidota</taxon>
        <taxon>Chitinophagia</taxon>
        <taxon>Chitinophagales</taxon>
        <taxon>Chitinophagaceae</taxon>
        <taxon>Chitinophaga</taxon>
    </lineage>
</organism>
<dbReference type="Pfam" id="PF00107">
    <property type="entry name" value="ADH_zinc_N"/>
    <property type="match status" value="1"/>
</dbReference>
<dbReference type="InterPro" id="IPR011032">
    <property type="entry name" value="GroES-like_sf"/>
</dbReference>
<evidence type="ECO:0000256" key="1">
    <source>
        <dbReference type="ARBA" id="ARBA00022857"/>
    </source>
</evidence>
<protein>
    <submittedName>
        <fullName evidence="4">NADPH:quinone reductase</fullName>
    </submittedName>
</protein>
<dbReference type="SUPFAM" id="SSF51735">
    <property type="entry name" value="NAD(P)-binding Rossmann-fold domains"/>
    <property type="match status" value="1"/>
</dbReference>
<evidence type="ECO:0000259" key="3">
    <source>
        <dbReference type="SMART" id="SM00829"/>
    </source>
</evidence>
<dbReference type="GO" id="GO:0016651">
    <property type="term" value="F:oxidoreductase activity, acting on NAD(P)H"/>
    <property type="evidence" value="ECO:0007669"/>
    <property type="project" value="TreeGrafter"/>
</dbReference>
<name>A0A1M7B2K8_9BACT</name>
<proteinExistence type="predicted"/>
<evidence type="ECO:0000256" key="2">
    <source>
        <dbReference type="ARBA" id="ARBA00023002"/>
    </source>
</evidence>
<dbReference type="STRING" id="1419482.SAMN05444266_103505"/>
<feature type="domain" description="Enoyl reductase (ER)" evidence="3">
    <location>
        <begin position="11"/>
        <end position="313"/>
    </location>
</feature>
<keyword evidence="1" id="KW-0521">NADP</keyword>
<dbReference type="AlphaFoldDB" id="A0A1M7B2K8"/>
<dbReference type="InterPro" id="IPR036291">
    <property type="entry name" value="NAD(P)-bd_dom_sf"/>
</dbReference>
<dbReference type="CDD" id="cd05289">
    <property type="entry name" value="MDR_like_2"/>
    <property type="match status" value="1"/>
</dbReference>
<dbReference type="Gene3D" id="3.40.50.720">
    <property type="entry name" value="NAD(P)-binding Rossmann-like Domain"/>
    <property type="match status" value="1"/>
</dbReference>
<dbReference type="EMBL" id="FRBL01000003">
    <property type="protein sequence ID" value="SHL49220.1"/>
    <property type="molecule type" value="Genomic_DNA"/>
</dbReference>
<dbReference type="Gene3D" id="3.90.180.10">
    <property type="entry name" value="Medium-chain alcohol dehydrogenases, catalytic domain"/>
    <property type="match status" value="1"/>
</dbReference>
<reference evidence="4 5" key="1">
    <citation type="submission" date="2016-11" db="EMBL/GenBank/DDBJ databases">
        <authorList>
            <person name="Jaros S."/>
            <person name="Januszkiewicz K."/>
            <person name="Wedrychowicz H."/>
        </authorList>
    </citation>
    <scope>NUCLEOTIDE SEQUENCE [LARGE SCALE GENOMIC DNA]</scope>
    <source>
        <strain evidence="4 5">DSM 27406</strain>
    </source>
</reference>
<dbReference type="PANTHER" id="PTHR48106:SF18">
    <property type="entry name" value="QUINONE OXIDOREDUCTASE PIG3"/>
    <property type="match status" value="1"/>
</dbReference>
<gene>
    <name evidence="4" type="ORF">SAMN05444266_103505</name>
</gene>
<keyword evidence="5" id="KW-1185">Reference proteome</keyword>
<dbReference type="OrthoDB" id="634508at2"/>
<dbReference type="SMART" id="SM00829">
    <property type="entry name" value="PKS_ER"/>
    <property type="match status" value="1"/>
</dbReference>
<keyword evidence="2" id="KW-0560">Oxidoreductase</keyword>
<accession>A0A1M7B2K8</accession>
<dbReference type="GO" id="GO:0070402">
    <property type="term" value="F:NADPH binding"/>
    <property type="evidence" value="ECO:0007669"/>
    <property type="project" value="TreeGrafter"/>
</dbReference>
<evidence type="ECO:0000313" key="4">
    <source>
        <dbReference type="EMBL" id="SHL49220.1"/>
    </source>
</evidence>